<keyword evidence="3" id="KW-1185">Reference proteome</keyword>
<gene>
    <name evidence="2" type="ORF">F8153_01785</name>
</gene>
<dbReference type="PROSITE" id="PS51782">
    <property type="entry name" value="LYSM"/>
    <property type="match status" value="5"/>
</dbReference>
<evidence type="ECO:0000313" key="2">
    <source>
        <dbReference type="EMBL" id="KAB3532821.1"/>
    </source>
</evidence>
<dbReference type="Proteomes" id="UP000465601">
    <property type="component" value="Unassembled WGS sequence"/>
</dbReference>
<dbReference type="SUPFAM" id="SSF47090">
    <property type="entry name" value="PGBD-like"/>
    <property type="match status" value="1"/>
</dbReference>
<feature type="domain" description="LysM" evidence="1">
    <location>
        <begin position="74"/>
        <end position="118"/>
    </location>
</feature>
<dbReference type="PANTHER" id="PTHR33734">
    <property type="entry name" value="LYSM DOMAIN-CONTAINING GPI-ANCHORED PROTEIN 2"/>
    <property type="match status" value="1"/>
</dbReference>
<feature type="domain" description="LysM" evidence="1">
    <location>
        <begin position="276"/>
        <end position="320"/>
    </location>
</feature>
<dbReference type="AlphaFoldDB" id="A0A833HR61"/>
<dbReference type="EMBL" id="WBZB01000006">
    <property type="protein sequence ID" value="KAB3532821.1"/>
    <property type="molecule type" value="Genomic_DNA"/>
</dbReference>
<name>A0A833HR61_9FIRM</name>
<dbReference type="InterPro" id="IPR036779">
    <property type="entry name" value="LysM_dom_sf"/>
</dbReference>
<protein>
    <submittedName>
        <fullName evidence="2">LysM peptidoglycan-binding domain-containing protein</fullName>
    </submittedName>
</protein>
<proteinExistence type="predicted"/>
<dbReference type="SUPFAM" id="SSF54106">
    <property type="entry name" value="LysM domain"/>
    <property type="match status" value="5"/>
</dbReference>
<organism evidence="2 3">
    <name type="scientific">Alkaliphilus serpentinus</name>
    <dbReference type="NCBI Taxonomy" id="1482731"/>
    <lineage>
        <taxon>Bacteria</taxon>
        <taxon>Bacillati</taxon>
        <taxon>Bacillota</taxon>
        <taxon>Clostridia</taxon>
        <taxon>Peptostreptococcales</taxon>
        <taxon>Natronincolaceae</taxon>
        <taxon>Alkaliphilus</taxon>
    </lineage>
</organism>
<reference evidence="2 3" key="1">
    <citation type="submission" date="2019-10" db="EMBL/GenBank/DDBJ databases">
        <title>Alkaliphilus serpentinus sp. nov. and Alkaliphilus pronyensis sp. nov., two novel anaerobic alkaliphilic species isolated from the serpentinized-hosted hydrothermal field of the Prony Bay (New Caledonia).</title>
        <authorList>
            <person name="Postec A."/>
        </authorList>
    </citation>
    <scope>NUCLEOTIDE SEQUENCE [LARGE SCALE GENOMIC DNA]</scope>
    <source>
        <strain evidence="2 3">LacT</strain>
    </source>
</reference>
<evidence type="ECO:0000259" key="1">
    <source>
        <dbReference type="PROSITE" id="PS51782"/>
    </source>
</evidence>
<comment type="caution">
    <text evidence="2">The sequence shown here is derived from an EMBL/GenBank/DDBJ whole genome shotgun (WGS) entry which is preliminary data.</text>
</comment>
<feature type="domain" description="LysM" evidence="1">
    <location>
        <begin position="334"/>
        <end position="378"/>
    </location>
</feature>
<feature type="domain" description="LysM" evidence="1">
    <location>
        <begin position="216"/>
        <end position="260"/>
    </location>
</feature>
<feature type="domain" description="LysM" evidence="1">
    <location>
        <begin position="16"/>
        <end position="60"/>
    </location>
</feature>
<dbReference type="InterPro" id="IPR036366">
    <property type="entry name" value="PGBDSf"/>
</dbReference>
<accession>A0A833HR61</accession>
<sequence length="381" mass="41094">MYYYSHMHMHCPPGTTPYIIQPGDNFYSLAIRFNTTVDAIFAANPNINPCMLMVGQRICMPAPPPPVTCPVGTVPYTIKAGDTFYSIARANNVSLDALLVANPQVNPDRLFIGQVICIPRPVTPPPVLPTPVPCPTLRRTNRGPDVERLQRLLVNAGFDPGPIDGIFGPRTEAAVIAFQESKGLTADGIVGVDTWTAMGVTCAPTPPPTTCPNGTNPYTIQAGDTFYNLAIRFNTTVDAIRRANPNVNPDNLQIGQVICIPGPPTPPPTTCPIGTNPYTIKAGDTFYNLSIRFNTTVDAIRRANPNVNPDNLQIGQVICMPGSPTPPACPNGTEAYTIQAGDTFFSLARRFNTTVDAIRRANPNVNPDNLQIGQRICIPMS</sequence>
<dbReference type="Pfam" id="PF01471">
    <property type="entry name" value="PG_binding_1"/>
    <property type="match status" value="1"/>
</dbReference>
<dbReference type="RefSeq" id="WP_151864633.1">
    <property type="nucleotide sequence ID" value="NZ_WBZB01000006.1"/>
</dbReference>
<dbReference type="Gene3D" id="3.10.350.10">
    <property type="entry name" value="LysM domain"/>
    <property type="match status" value="5"/>
</dbReference>
<evidence type="ECO:0000313" key="3">
    <source>
        <dbReference type="Proteomes" id="UP000465601"/>
    </source>
</evidence>
<dbReference type="CDD" id="cd00118">
    <property type="entry name" value="LysM"/>
    <property type="match status" value="5"/>
</dbReference>
<dbReference type="InterPro" id="IPR002477">
    <property type="entry name" value="Peptidoglycan-bd-like"/>
</dbReference>
<dbReference type="Gene3D" id="1.10.101.10">
    <property type="entry name" value="PGBD-like superfamily/PGBD"/>
    <property type="match status" value="1"/>
</dbReference>
<dbReference type="SMART" id="SM00257">
    <property type="entry name" value="LysM"/>
    <property type="match status" value="5"/>
</dbReference>
<dbReference type="InterPro" id="IPR036365">
    <property type="entry name" value="PGBD-like_sf"/>
</dbReference>
<dbReference type="Pfam" id="PF01476">
    <property type="entry name" value="LysM"/>
    <property type="match status" value="5"/>
</dbReference>
<dbReference type="PANTHER" id="PTHR33734:SF22">
    <property type="entry name" value="MEMBRANE-BOUND LYTIC MUREIN TRANSGLYCOSYLASE D"/>
    <property type="match status" value="1"/>
</dbReference>
<dbReference type="OrthoDB" id="9811296at2"/>
<dbReference type="InterPro" id="IPR018392">
    <property type="entry name" value="LysM"/>
</dbReference>